<protein>
    <submittedName>
        <fullName evidence="1">Uncharacterized protein</fullName>
    </submittedName>
</protein>
<comment type="caution">
    <text evidence="1">The sequence shown here is derived from an EMBL/GenBank/DDBJ whole genome shotgun (WGS) entry which is preliminary data.</text>
</comment>
<name>A0AB38I3K8_9HYPH</name>
<sequence length="80" mass="8587">MPNAASRLGGAGAAYPFSPRAGRRCRQADEGQAAISWARRRRRTTPRNVCSGIAGCEGLVWIFVSKVPGSVSGHGWRCSR</sequence>
<gene>
    <name evidence="1" type="ORF">ELH40_07290</name>
</gene>
<organism evidence="1 2">
    <name type="scientific">Rhizobium ruizarguesonis</name>
    <dbReference type="NCBI Taxonomy" id="2081791"/>
    <lineage>
        <taxon>Bacteria</taxon>
        <taxon>Pseudomonadati</taxon>
        <taxon>Pseudomonadota</taxon>
        <taxon>Alphaproteobacteria</taxon>
        <taxon>Hyphomicrobiales</taxon>
        <taxon>Rhizobiaceae</taxon>
        <taxon>Rhizobium/Agrobacterium group</taxon>
        <taxon>Rhizobium</taxon>
    </lineage>
</organism>
<evidence type="ECO:0000313" key="2">
    <source>
        <dbReference type="Proteomes" id="UP000294215"/>
    </source>
</evidence>
<dbReference type="EMBL" id="SIMR01000001">
    <property type="protein sequence ID" value="TBC14762.1"/>
    <property type="molecule type" value="Genomic_DNA"/>
</dbReference>
<reference evidence="1 2" key="1">
    <citation type="submission" date="2019-02" db="EMBL/GenBank/DDBJ databases">
        <title>The genomic architecture of introgression among sibling species of bacteria.</title>
        <authorList>
            <person name="Cavassim M.I.A."/>
            <person name="Moeskjaer S."/>
            <person name="Moslemi C."/>
            <person name="Fields B."/>
            <person name="Bachmann A."/>
            <person name="Vilhjalmsson B."/>
            <person name="Schierup M.H."/>
            <person name="Young J.P.W."/>
            <person name="Andersen S.U."/>
        </authorList>
    </citation>
    <scope>NUCLEOTIDE SEQUENCE [LARGE SCALE GENOMIC DNA]</scope>
    <source>
        <strain evidence="1 2">SM92</strain>
    </source>
</reference>
<dbReference type="Proteomes" id="UP000294215">
    <property type="component" value="Unassembled WGS sequence"/>
</dbReference>
<dbReference type="AlphaFoldDB" id="A0AB38I3K8"/>
<proteinExistence type="predicted"/>
<accession>A0AB38I3K8</accession>
<evidence type="ECO:0000313" key="1">
    <source>
        <dbReference type="EMBL" id="TBC14762.1"/>
    </source>
</evidence>